<comment type="caution">
    <text evidence="1">The sequence shown here is derived from an EMBL/GenBank/DDBJ whole genome shotgun (WGS) entry which is preliminary data.</text>
</comment>
<protein>
    <submittedName>
        <fullName evidence="1">Uncharacterized protein</fullName>
    </submittedName>
</protein>
<dbReference type="EMBL" id="LAZR01000655">
    <property type="protein sequence ID" value="KKN61514.1"/>
    <property type="molecule type" value="Genomic_DNA"/>
</dbReference>
<reference evidence="1" key="1">
    <citation type="journal article" date="2015" name="Nature">
        <title>Complex archaea that bridge the gap between prokaryotes and eukaryotes.</title>
        <authorList>
            <person name="Spang A."/>
            <person name="Saw J.H."/>
            <person name="Jorgensen S.L."/>
            <person name="Zaremba-Niedzwiedzka K."/>
            <person name="Martijn J."/>
            <person name="Lind A.E."/>
            <person name="van Eijk R."/>
            <person name="Schleper C."/>
            <person name="Guy L."/>
            <person name="Ettema T.J."/>
        </authorList>
    </citation>
    <scope>NUCLEOTIDE SEQUENCE</scope>
</reference>
<evidence type="ECO:0000313" key="1">
    <source>
        <dbReference type="EMBL" id="KKN61514.1"/>
    </source>
</evidence>
<name>A0A0F9S377_9ZZZZ</name>
<organism evidence="1">
    <name type="scientific">marine sediment metagenome</name>
    <dbReference type="NCBI Taxonomy" id="412755"/>
    <lineage>
        <taxon>unclassified sequences</taxon>
        <taxon>metagenomes</taxon>
        <taxon>ecological metagenomes</taxon>
    </lineage>
</organism>
<proteinExistence type="predicted"/>
<dbReference type="AlphaFoldDB" id="A0A0F9S377"/>
<gene>
    <name evidence="1" type="ORF">LCGC14_0521020</name>
</gene>
<accession>A0A0F9S377</accession>
<sequence length="88" mass="9818">MPTTYLIVITNEELKGLEAEAARNPKASNIPDTPPIPVTAEEFLQAYVHRQLEGWTHFSGQRKAKERLSGYDKASPAIQQEIDRLLGA</sequence>